<reference evidence="3 4" key="1">
    <citation type="submission" date="2017-12" db="EMBL/GenBank/DDBJ databases">
        <title>Sequencing, de novo assembly and annotation of complete genome of a new Thraustochytrid species, strain FCC1311.</title>
        <authorList>
            <person name="Sedici K."/>
            <person name="Godart F."/>
            <person name="Aiese Cigliano R."/>
            <person name="Sanseverino W."/>
            <person name="Barakat M."/>
            <person name="Ortet P."/>
            <person name="Marechal E."/>
            <person name="Cagnac O."/>
            <person name="Amato A."/>
        </authorList>
    </citation>
    <scope>NUCLEOTIDE SEQUENCE [LARGE SCALE GENOMIC DNA]</scope>
</reference>
<keyword evidence="2" id="KW-0472">Membrane</keyword>
<dbReference type="EMBL" id="BEYU01000067">
    <property type="protein sequence ID" value="GBG29860.1"/>
    <property type="molecule type" value="Genomic_DNA"/>
</dbReference>
<evidence type="ECO:0000313" key="3">
    <source>
        <dbReference type="EMBL" id="GBG29860.1"/>
    </source>
</evidence>
<feature type="region of interest" description="Disordered" evidence="1">
    <location>
        <begin position="87"/>
        <end position="106"/>
    </location>
</feature>
<protein>
    <submittedName>
        <fullName evidence="3">Uncharacterized protein</fullName>
    </submittedName>
</protein>
<evidence type="ECO:0000256" key="1">
    <source>
        <dbReference type="SAM" id="MobiDB-lite"/>
    </source>
</evidence>
<keyword evidence="4" id="KW-1185">Reference proteome</keyword>
<evidence type="ECO:0000256" key="2">
    <source>
        <dbReference type="SAM" id="Phobius"/>
    </source>
</evidence>
<dbReference type="Proteomes" id="UP000241890">
    <property type="component" value="Unassembled WGS sequence"/>
</dbReference>
<organism evidence="3 4">
    <name type="scientific">Hondaea fermentalgiana</name>
    <dbReference type="NCBI Taxonomy" id="2315210"/>
    <lineage>
        <taxon>Eukaryota</taxon>
        <taxon>Sar</taxon>
        <taxon>Stramenopiles</taxon>
        <taxon>Bigyra</taxon>
        <taxon>Labyrinthulomycetes</taxon>
        <taxon>Thraustochytrida</taxon>
        <taxon>Thraustochytriidae</taxon>
        <taxon>Hondaea</taxon>
    </lineage>
</organism>
<keyword evidence="2" id="KW-1133">Transmembrane helix</keyword>
<gene>
    <name evidence="3" type="ORF">FCC1311_060802</name>
</gene>
<feature type="transmembrane region" description="Helical" evidence="2">
    <location>
        <begin position="62"/>
        <end position="82"/>
    </location>
</feature>
<proteinExistence type="predicted"/>
<feature type="transmembrane region" description="Helical" evidence="2">
    <location>
        <begin position="147"/>
        <end position="165"/>
    </location>
</feature>
<sequence length="182" mass="18984">MPMTTRIATQYARPAVGMGLAGAAIYGYSQVFHADMLASSLELAPAVLFGAAYFVKDKPWGMPLMIGAVGLGAIGVVTHQALNSLTPQVPAPATKDTTQEESAKATTTRGIPYDKLIYLAPIAVAPIAHNLVTIAGAQSNFAKAKPFLLGAVAITFGAVAQRVYLMDDAGIDSGRAVWGQKH</sequence>
<evidence type="ECO:0000313" key="4">
    <source>
        <dbReference type="Proteomes" id="UP000241890"/>
    </source>
</evidence>
<feature type="transmembrane region" description="Helical" evidence="2">
    <location>
        <begin position="116"/>
        <end position="135"/>
    </location>
</feature>
<dbReference type="AlphaFoldDB" id="A0A2R5GG57"/>
<dbReference type="InParanoid" id="A0A2R5GG57"/>
<keyword evidence="2" id="KW-0812">Transmembrane</keyword>
<comment type="caution">
    <text evidence="3">The sequence shown here is derived from an EMBL/GenBank/DDBJ whole genome shotgun (WGS) entry which is preliminary data.</text>
</comment>
<feature type="transmembrane region" description="Helical" evidence="2">
    <location>
        <begin position="12"/>
        <end position="31"/>
    </location>
</feature>
<name>A0A2R5GG57_9STRA</name>
<accession>A0A2R5GG57</accession>